<dbReference type="InterPro" id="IPR011990">
    <property type="entry name" value="TPR-like_helical_dom_sf"/>
</dbReference>
<gene>
    <name evidence="2" type="ORF">A8926_3972</name>
</gene>
<dbReference type="PANTHER" id="PTHR47691">
    <property type="entry name" value="REGULATOR-RELATED"/>
    <property type="match status" value="1"/>
</dbReference>
<dbReference type="PRINTS" id="PR00038">
    <property type="entry name" value="HTHLUXR"/>
</dbReference>
<dbReference type="GO" id="GO:0043531">
    <property type="term" value="F:ADP binding"/>
    <property type="evidence" value="ECO:0007669"/>
    <property type="project" value="InterPro"/>
</dbReference>
<dbReference type="Gene3D" id="3.40.50.300">
    <property type="entry name" value="P-loop containing nucleotide triphosphate hydrolases"/>
    <property type="match status" value="1"/>
</dbReference>
<dbReference type="InterPro" id="IPR036388">
    <property type="entry name" value="WH-like_DNA-bd_sf"/>
</dbReference>
<dbReference type="EMBL" id="PJNB01000001">
    <property type="protein sequence ID" value="PKW16164.1"/>
    <property type="molecule type" value="Genomic_DNA"/>
</dbReference>
<dbReference type="Proteomes" id="UP000233786">
    <property type="component" value="Unassembled WGS sequence"/>
</dbReference>
<comment type="caution">
    <text evidence="2">The sequence shown here is derived from an EMBL/GenBank/DDBJ whole genome shotgun (WGS) entry which is preliminary data.</text>
</comment>
<reference evidence="2" key="1">
    <citation type="submission" date="2017-12" db="EMBL/GenBank/DDBJ databases">
        <title>Sequencing the genomes of 1000 Actinobacteria strains.</title>
        <authorList>
            <person name="Klenk H.-P."/>
        </authorList>
    </citation>
    <scope>NUCLEOTIDE SEQUENCE [LARGE SCALE GENOMIC DNA]</scope>
    <source>
        <strain evidence="2">DSM 44228</strain>
    </source>
</reference>
<dbReference type="Pfam" id="PF25872">
    <property type="entry name" value="HTH_77"/>
    <property type="match status" value="1"/>
</dbReference>
<proteinExistence type="predicted"/>
<dbReference type="InterPro" id="IPR000792">
    <property type="entry name" value="Tscrpt_reg_LuxR_C"/>
</dbReference>
<dbReference type="AlphaFoldDB" id="A0A2N3XZQ9"/>
<evidence type="ECO:0000259" key="1">
    <source>
        <dbReference type="PROSITE" id="PS50043"/>
    </source>
</evidence>
<dbReference type="GO" id="GO:0003677">
    <property type="term" value="F:DNA binding"/>
    <property type="evidence" value="ECO:0007669"/>
    <property type="project" value="InterPro"/>
</dbReference>
<dbReference type="SMART" id="SM00421">
    <property type="entry name" value="HTH_LUXR"/>
    <property type="match status" value="1"/>
</dbReference>
<protein>
    <submittedName>
        <fullName evidence="2">ATPase</fullName>
    </submittedName>
</protein>
<dbReference type="SUPFAM" id="SSF52540">
    <property type="entry name" value="P-loop containing nucleoside triphosphate hydrolases"/>
    <property type="match status" value="1"/>
</dbReference>
<dbReference type="PRINTS" id="PR00364">
    <property type="entry name" value="DISEASERSIST"/>
</dbReference>
<sequence length="769" mass="84574">MMPVGVIPAELTSFVGRRQELAVVQRALAGARLVTLTGAGGVGKTRLALRIAHERRRAFPDGLWFVELSGLTDGELLASTVASAVGLTERSSRPPLESLVHYLADKQLLLILDTCEHLLSPCANLVSAVLRRASGVKILVTCRGVLDVAGEHVVIVPPLSLPDPAVTSEQEIAGCEAVRLFADRAAVTAPDFAISVGNNAAVAEICRRLDGIPLAIELAVAQLQTLTVRQLASRLEDRLGLVTNWRQGFPARQQTLRAAIDWSFDLCSPQEKAMWARLSVFAGGCDLDGAEAVCYEEEADRYEVLKLINALLDKSILFREEHGSQTRYRMLDTIREYGMQRLAESGQETMLRRRHRDWVQGLAAQADAELFGPSQGRWLIQLVTEQANLRAALEFCVAEPHEVTAALRILKQTLFFWFITGLPGEGRYWIERALERVQQPGLTRAWALWAATHLACLQGDPDAPRLLRDYRNLAQQLGDDSVLAGAVYLSGMIALWQQGDFAQAAPLLRQATEEHRAHRDTVHGWLALLNWAMGAALTDDASAEPLSEELLVMTRDSGAEFFLEFALWTACVAQFRLGNLTRATALISEAMQHCHNLKDRWGTPWVMEVLAWVTSATQPGPRAAQLLGAAHTLWRRTGVSLPELGILISSRNLAEAQLRKSLGEPGFDESFREGQHLTYEQALDLALTKSQSASSAAPSQQSTERSSLLTRREVQVAELIAEGLSNKDIAARLVVAPRTAEAHVEHILVKLNFTSRTQIVGWILDSRSA</sequence>
<dbReference type="PROSITE" id="PS50043">
    <property type="entry name" value="HTH_LUXR_2"/>
    <property type="match status" value="1"/>
</dbReference>
<dbReference type="InterPro" id="IPR027417">
    <property type="entry name" value="P-loop_NTPase"/>
</dbReference>
<dbReference type="Gene3D" id="1.10.10.10">
    <property type="entry name" value="Winged helix-like DNA-binding domain superfamily/Winged helix DNA-binding domain"/>
    <property type="match status" value="1"/>
</dbReference>
<evidence type="ECO:0000313" key="2">
    <source>
        <dbReference type="EMBL" id="PKW16164.1"/>
    </source>
</evidence>
<accession>A0A2N3XZQ9</accession>
<dbReference type="CDD" id="cd06170">
    <property type="entry name" value="LuxR_C_like"/>
    <property type="match status" value="1"/>
</dbReference>
<dbReference type="Gene3D" id="1.25.40.10">
    <property type="entry name" value="Tetratricopeptide repeat domain"/>
    <property type="match status" value="1"/>
</dbReference>
<name>A0A2N3XZQ9_SACSN</name>
<dbReference type="InterPro" id="IPR016032">
    <property type="entry name" value="Sig_transdc_resp-reg_C-effctor"/>
</dbReference>
<evidence type="ECO:0000313" key="3">
    <source>
        <dbReference type="Proteomes" id="UP000233786"/>
    </source>
</evidence>
<dbReference type="SUPFAM" id="SSF46894">
    <property type="entry name" value="C-terminal effector domain of the bipartite response regulators"/>
    <property type="match status" value="1"/>
</dbReference>
<feature type="domain" description="HTH luxR-type" evidence="1">
    <location>
        <begin position="702"/>
        <end position="767"/>
    </location>
</feature>
<dbReference type="PANTHER" id="PTHR47691:SF3">
    <property type="entry name" value="HTH-TYPE TRANSCRIPTIONAL REGULATOR RV0890C-RELATED"/>
    <property type="match status" value="1"/>
</dbReference>
<keyword evidence="3" id="KW-1185">Reference proteome</keyword>
<dbReference type="Pfam" id="PF00196">
    <property type="entry name" value="GerE"/>
    <property type="match status" value="1"/>
</dbReference>
<dbReference type="OrthoDB" id="9812579at2"/>
<dbReference type="InterPro" id="IPR058852">
    <property type="entry name" value="HTH_77"/>
</dbReference>
<dbReference type="Pfam" id="PF00931">
    <property type="entry name" value="NB-ARC"/>
    <property type="match status" value="1"/>
</dbReference>
<organism evidence="2 3">
    <name type="scientific">Saccharopolyspora spinosa</name>
    <dbReference type="NCBI Taxonomy" id="60894"/>
    <lineage>
        <taxon>Bacteria</taxon>
        <taxon>Bacillati</taxon>
        <taxon>Actinomycetota</taxon>
        <taxon>Actinomycetes</taxon>
        <taxon>Pseudonocardiales</taxon>
        <taxon>Pseudonocardiaceae</taxon>
        <taxon>Saccharopolyspora</taxon>
    </lineage>
</organism>
<dbReference type="GO" id="GO:0006355">
    <property type="term" value="P:regulation of DNA-templated transcription"/>
    <property type="evidence" value="ECO:0007669"/>
    <property type="project" value="InterPro"/>
</dbReference>
<dbReference type="InterPro" id="IPR002182">
    <property type="entry name" value="NB-ARC"/>
</dbReference>